<evidence type="ECO:0000313" key="1">
    <source>
        <dbReference type="EMBL" id="SUN68688.1"/>
    </source>
</evidence>
<dbReference type="Proteomes" id="UP000255352">
    <property type="component" value="Unassembled WGS sequence"/>
</dbReference>
<dbReference type="InterPro" id="IPR037284">
    <property type="entry name" value="SUF_FeS_clus_asmbl_SufBD_sf"/>
</dbReference>
<dbReference type="PANTHER" id="PTHR30508">
    <property type="entry name" value="FES CLUSTER ASSEMBLY PROTEIN SUF"/>
    <property type="match status" value="1"/>
</dbReference>
<dbReference type="GO" id="GO:0016226">
    <property type="term" value="P:iron-sulfur cluster assembly"/>
    <property type="evidence" value="ECO:0007669"/>
    <property type="project" value="InterPro"/>
</dbReference>
<organism evidence="1 2">
    <name type="scientific">Streptococcus infantarius</name>
    <dbReference type="NCBI Taxonomy" id="102684"/>
    <lineage>
        <taxon>Bacteria</taxon>
        <taxon>Bacillati</taxon>
        <taxon>Bacillota</taxon>
        <taxon>Bacilli</taxon>
        <taxon>Lactobacillales</taxon>
        <taxon>Streptococcaceae</taxon>
        <taxon>Streptococcus</taxon>
    </lineage>
</organism>
<evidence type="ECO:0000313" key="2">
    <source>
        <dbReference type="Proteomes" id="UP000255352"/>
    </source>
</evidence>
<proteinExistence type="predicted"/>
<dbReference type="SUPFAM" id="SSF101960">
    <property type="entry name" value="Stabilizer of iron transporter SufD"/>
    <property type="match status" value="1"/>
</dbReference>
<gene>
    <name evidence="1" type="primary">sufB1_2</name>
    <name evidence="1" type="ORF">NCTC13760_01386</name>
</gene>
<sequence>MTKNRDYDYGFHDDLTPTYSTGKGLTEKIVRNISAYKHEPKWMLDYRLKSLELFYKLPMPDFGPDLSGIEFDDVIYFQKLADKKVNDWDDVPDKIKETFERLGIPQAERDYLSGAVAQYESEVVYHNMKEEFQKQGIIFTDTDRLCKNILNYLKSILGKLFQTVNTNLQL</sequence>
<accession>A0A380KNA1</accession>
<protein>
    <submittedName>
        <fullName evidence="1">FeS assembly protein SufB</fullName>
    </submittedName>
</protein>
<dbReference type="EMBL" id="UHFP01000001">
    <property type="protein sequence ID" value="SUN68688.1"/>
    <property type="molecule type" value="Genomic_DNA"/>
</dbReference>
<dbReference type="PANTHER" id="PTHR30508:SF1">
    <property type="entry name" value="UPF0051 PROTEIN ABCI8, CHLOROPLASTIC-RELATED"/>
    <property type="match status" value="1"/>
</dbReference>
<dbReference type="AlphaFoldDB" id="A0A380KNA1"/>
<reference evidence="1 2" key="1">
    <citation type="submission" date="2018-06" db="EMBL/GenBank/DDBJ databases">
        <authorList>
            <consortium name="Pathogen Informatics"/>
            <person name="Doyle S."/>
        </authorList>
    </citation>
    <scope>NUCLEOTIDE SEQUENCE [LARGE SCALE GENOMIC DNA]</scope>
    <source>
        <strain evidence="1 2">NCTC13760</strain>
    </source>
</reference>
<name>A0A380KNA1_9STRE</name>
<dbReference type="InterPro" id="IPR055346">
    <property type="entry name" value="Fe-S_cluster_assembly_SufBD"/>
</dbReference>